<keyword evidence="2" id="KW-1185">Reference proteome</keyword>
<dbReference type="EMBL" id="CAJVPU010055529">
    <property type="protein sequence ID" value="CAG8768816.1"/>
    <property type="molecule type" value="Genomic_DNA"/>
</dbReference>
<name>A0ACA9QXV4_9GLOM</name>
<feature type="non-terminal residue" evidence="1">
    <location>
        <position position="1"/>
    </location>
</feature>
<protein>
    <submittedName>
        <fullName evidence="1">2999_t:CDS:1</fullName>
    </submittedName>
</protein>
<organism evidence="1 2">
    <name type="scientific">Dentiscutata heterogama</name>
    <dbReference type="NCBI Taxonomy" id="1316150"/>
    <lineage>
        <taxon>Eukaryota</taxon>
        <taxon>Fungi</taxon>
        <taxon>Fungi incertae sedis</taxon>
        <taxon>Mucoromycota</taxon>
        <taxon>Glomeromycotina</taxon>
        <taxon>Glomeromycetes</taxon>
        <taxon>Diversisporales</taxon>
        <taxon>Gigasporaceae</taxon>
        <taxon>Dentiscutata</taxon>
    </lineage>
</organism>
<accession>A0ACA9QXV4</accession>
<gene>
    <name evidence="1" type="ORF">DHETER_LOCUS15717</name>
</gene>
<sequence length="47" mass="5478">LKEEIKSNRHSEVEKACLYTMLSYFCLVEHGYKKFDASIVVAEIARK</sequence>
<comment type="caution">
    <text evidence="1">The sequence shown here is derived from an EMBL/GenBank/DDBJ whole genome shotgun (WGS) entry which is preliminary data.</text>
</comment>
<reference evidence="1" key="1">
    <citation type="submission" date="2021-06" db="EMBL/GenBank/DDBJ databases">
        <authorList>
            <person name="Kallberg Y."/>
            <person name="Tangrot J."/>
            <person name="Rosling A."/>
        </authorList>
    </citation>
    <scope>NUCLEOTIDE SEQUENCE</scope>
    <source>
        <strain evidence="1">IL203A</strain>
    </source>
</reference>
<feature type="non-terminal residue" evidence="1">
    <location>
        <position position="47"/>
    </location>
</feature>
<evidence type="ECO:0000313" key="2">
    <source>
        <dbReference type="Proteomes" id="UP000789702"/>
    </source>
</evidence>
<evidence type="ECO:0000313" key="1">
    <source>
        <dbReference type="EMBL" id="CAG8768816.1"/>
    </source>
</evidence>
<dbReference type="Proteomes" id="UP000789702">
    <property type="component" value="Unassembled WGS sequence"/>
</dbReference>
<proteinExistence type="predicted"/>